<dbReference type="CDD" id="cd22363">
    <property type="entry name" value="tRNA-intron_lyase_C"/>
    <property type="match status" value="1"/>
</dbReference>
<dbReference type="InterPro" id="IPR016690">
    <property type="entry name" value="TSEN34"/>
</dbReference>
<dbReference type="InterPro" id="IPR011856">
    <property type="entry name" value="tRNA_endonuc-like_dom_sf"/>
</dbReference>
<dbReference type="InterPro" id="IPR059049">
    <property type="entry name" value="TSEN34_N"/>
</dbReference>
<feature type="compositionally biased region" description="Pro residues" evidence="7">
    <location>
        <begin position="197"/>
        <end position="207"/>
    </location>
</feature>
<sequence>MASSSAAATVAEPFPIFTVAHKYILYDVDTVSHARAAHNITGVLIGGLPQAPQQNVFSGIPLELMPEEARLLVEKGVAYLVDDVKAHKDGVLGGALAPEERRAFQNALRKHGAAAARDAERKMEERKKGALEKKFGSSDWNDIPEDMLLSTGKRGAKKGKKAGSRTPVPNSAAASGTATPAEEVESLFTPVEAGPASGPPKTGPPRAPSVASSAEPTPFAVTPATSTPPLNPIPPPPQEELPLPDVPSSYPLFKHLHEKSYFMSPGLRFGCQYTAYPGDPLRFHSHFLCSGMGWEEEFDLLDIVGGGRLGTGVKKGYLIGGREPDDAGQEKGVRTFCIEWGGM</sequence>
<protein>
    <recommendedName>
        <fullName evidence="5">tRNA-splicing endonuclease subunit Sen34</fullName>
        <ecNumber evidence="5">4.6.1.16</ecNumber>
    </recommendedName>
</protein>
<evidence type="ECO:0000256" key="2">
    <source>
        <dbReference type="ARBA" id="ARBA00022694"/>
    </source>
</evidence>
<dbReference type="PIRSF" id="PIRSF017250">
    <property type="entry name" value="tRNA_splic_SEN34"/>
    <property type="match status" value="1"/>
</dbReference>
<dbReference type="InterPro" id="IPR006677">
    <property type="entry name" value="tRNA_intron_Endonuc_cat-like"/>
</dbReference>
<feature type="domain" description="tRNA intron endonuclease catalytic" evidence="8">
    <location>
        <begin position="249"/>
        <end position="319"/>
    </location>
</feature>
<accession>A0AB34KW41</accession>
<evidence type="ECO:0000256" key="5">
    <source>
        <dbReference type="PIRNR" id="PIRNR017250"/>
    </source>
</evidence>
<evidence type="ECO:0000256" key="1">
    <source>
        <dbReference type="ARBA" id="ARBA00008078"/>
    </source>
</evidence>
<comment type="caution">
    <text evidence="10">The sequence shown here is derived from an EMBL/GenBank/DDBJ whole genome shotgun (WGS) entry which is preliminary data.</text>
</comment>
<evidence type="ECO:0000259" key="8">
    <source>
        <dbReference type="Pfam" id="PF01974"/>
    </source>
</evidence>
<dbReference type="Pfam" id="PF26577">
    <property type="entry name" value="TSEN34_N"/>
    <property type="match status" value="1"/>
</dbReference>
<feature type="active site" evidence="6">
    <location>
        <position position="284"/>
    </location>
</feature>
<evidence type="ECO:0000256" key="7">
    <source>
        <dbReference type="SAM" id="MobiDB-lite"/>
    </source>
</evidence>
<keyword evidence="2 5" id="KW-0819">tRNA processing</keyword>
<dbReference type="GO" id="GO:0003676">
    <property type="term" value="F:nucleic acid binding"/>
    <property type="evidence" value="ECO:0007669"/>
    <property type="project" value="InterPro"/>
</dbReference>
<dbReference type="Proteomes" id="UP000803884">
    <property type="component" value="Unassembled WGS sequence"/>
</dbReference>
<evidence type="ECO:0000313" key="11">
    <source>
        <dbReference type="Proteomes" id="UP000803884"/>
    </source>
</evidence>
<dbReference type="GeneID" id="96005404"/>
<dbReference type="PANTHER" id="PTHR13070:SF0">
    <property type="entry name" value="TRNA-SPLICING ENDONUCLEASE SUBUNIT SEN34"/>
    <property type="match status" value="1"/>
</dbReference>
<evidence type="ECO:0000313" key="10">
    <source>
        <dbReference type="EMBL" id="KAL1587493.1"/>
    </source>
</evidence>
<dbReference type="InterPro" id="IPR036167">
    <property type="entry name" value="tRNA_intron_Endo_cat-like_sf"/>
</dbReference>
<name>A0AB34KW41_9PEZI</name>
<dbReference type="GO" id="GO:0000214">
    <property type="term" value="C:tRNA-intron endonuclease complex"/>
    <property type="evidence" value="ECO:0007669"/>
    <property type="project" value="UniProtKB-UniRule"/>
</dbReference>
<keyword evidence="3 5" id="KW-0456">Lyase</keyword>
<feature type="domain" description="TSEN34 N-terminal" evidence="9">
    <location>
        <begin position="15"/>
        <end position="83"/>
    </location>
</feature>
<dbReference type="SUPFAM" id="SSF53032">
    <property type="entry name" value="tRNA-intron endonuclease catalytic domain-like"/>
    <property type="match status" value="1"/>
</dbReference>
<dbReference type="EC" id="4.6.1.16" evidence="5"/>
<feature type="compositionally biased region" description="Basic and acidic residues" evidence="7">
    <location>
        <begin position="117"/>
        <end position="136"/>
    </location>
</feature>
<evidence type="ECO:0000256" key="6">
    <source>
        <dbReference type="PIRSR" id="PIRSR017250-50"/>
    </source>
</evidence>
<organism evidence="10 11">
    <name type="scientific">Cladosporium halotolerans</name>
    <dbReference type="NCBI Taxonomy" id="1052096"/>
    <lineage>
        <taxon>Eukaryota</taxon>
        <taxon>Fungi</taxon>
        <taxon>Dikarya</taxon>
        <taxon>Ascomycota</taxon>
        <taxon>Pezizomycotina</taxon>
        <taxon>Dothideomycetes</taxon>
        <taxon>Dothideomycetidae</taxon>
        <taxon>Cladosporiales</taxon>
        <taxon>Cladosporiaceae</taxon>
        <taxon>Cladosporium</taxon>
    </lineage>
</organism>
<feature type="compositionally biased region" description="Basic residues" evidence="7">
    <location>
        <begin position="154"/>
        <end position="163"/>
    </location>
</feature>
<feature type="active site" evidence="6">
    <location>
        <position position="315"/>
    </location>
</feature>
<evidence type="ECO:0000256" key="3">
    <source>
        <dbReference type="ARBA" id="ARBA00023239"/>
    </source>
</evidence>
<keyword evidence="11" id="KW-1185">Reference proteome</keyword>
<dbReference type="EMBL" id="JAAQHG020000010">
    <property type="protein sequence ID" value="KAL1587493.1"/>
    <property type="molecule type" value="Genomic_DNA"/>
</dbReference>
<evidence type="ECO:0000256" key="4">
    <source>
        <dbReference type="ARBA" id="ARBA00059865"/>
    </source>
</evidence>
<feature type="active site" evidence="6">
    <location>
        <position position="276"/>
    </location>
</feature>
<dbReference type="GO" id="GO:0000379">
    <property type="term" value="P:tRNA-type intron splice site recognition and cleavage"/>
    <property type="evidence" value="ECO:0007669"/>
    <property type="project" value="UniProtKB-UniRule"/>
</dbReference>
<dbReference type="Gene3D" id="3.40.1350.10">
    <property type="match status" value="1"/>
</dbReference>
<reference evidence="10 11" key="1">
    <citation type="journal article" date="2020" name="Microbiol. Resour. Announc.">
        <title>Draft Genome Sequence of a Cladosporium Species Isolated from the Mesophotic Ascidian Didemnum maculosum.</title>
        <authorList>
            <person name="Gioti A."/>
            <person name="Siaperas R."/>
            <person name="Nikolaivits E."/>
            <person name="Le Goff G."/>
            <person name="Ouazzani J."/>
            <person name="Kotoulas G."/>
            <person name="Topakas E."/>
        </authorList>
    </citation>
    <scope>NUCLEOTIDE SEQUENCE [LARGE SCALE GENOMIC DNA]</scope>
    <source>
        <strain evidence="10 11">TM138-S3</strain>
    </source>
</reference>
<feature type="compositionally biased region" description="Polar residues" evidence="7">
    <location>
        <begin position="167"/>
        <end position="178"/>
    </location>
</feature>
<evidence type="ECO:0000259" key="9">
    <source>
        <dbReference type="Pfam" id="PF26577"/>
    </source>
</evidence>
<feature type="compositionally biased region" description="Pro residues" evidence="7">
    <location>
        <begin position="229"/>
        <end position="239"/>
    </location>
</feature>
<dbReference type="FunFam" id="3.40.1350.10:FF:000008">
    <property type="entry name" value="tRNA-splicing endonuclease subunit Sen34"/>
    <property type="match status" value="1"/>
</dbReference>
<dbReference type="RefSeq" id="XP_069230598.1">
    <property type="nucleotide sequence ID" value="XM_069372566.1"/>
</dbReference>
<comment type="function">
    <text evidence="4">Constitutes one of the two catalytic subunit of the tRNA-splicing endonuclease complex, a complex responsible for identification and cleavage of the splice sites in pre-tRNA. It cleaves pre-tRNA at the 5'- and 3'-splice sites to release the intron. The products are an intron and two tRNA half-molecules bearing 2',3'-cyclic phosphate and 5'-OH termini. There are no conserved sequences at the splice sites, but the intron is invariably located at the same site in the gene, placing the splice sites an invariant distance from the constant structural features of the tRNA body. It probably carries the active site for 3'-splice site cleavage.</text>
</comment>
<feature type="region of interest" description="Disordered" evidence="7">
    <location>
        <begin position="115"/>
        <end position="245"/>
    </location>
</feature>
<dbReference type="GO" id="GO:0000213">
    <property type="term" value="F:tRNA-intron lyase activity"/>
    <property type="evidence" value="ECO:0007669"/>
    <property type="project" value="UniProtKB-UniRule"/>
</dbReference>
<dbReference type="PANTHER" id="PTHR13070">
    <property type="entry name" value="TRNA-SPLICING ENDONUCLEASE SUBUNIT SEN34-RELATED"/>
    <property type="match status" value="1"/>
</dbReference>
<proteinExistence type="inferred from homology"/>
<dbReference type="AlphaFoldDB" id="A0AB34KW41"/>
<gene>
    <name evidence="10" type="ORF">WHR41_03960</name>
</gene>
<comment type="similarity">
    <text evidence="1 5">Belongs to the tRNA-intron endonuclease family.</text>
</comment>
<dbReference type="Pfam" id="PF01974">
    <property type="entry name" value="tRNA_int_endo"/>
    <property type="match status" value="1"/>
</dbReference>